<reference evidence="2 3" key="1">
    <citation type="submission" date="2017-12" db="EMBL/GenBank/DDBJ databases">
        <title>Sequencing the genomes of 1000 Actinobacteria strains.</title>
        <authorList>
            <person name="Klenk H.-P."/>
        </authorList>
    </citation>
    <scope>NUCLEOTIDE SEQUENCE [LARGE SCALE GENOMIC DNA]</scope>
    <source>
        <strain evidence="2 3">DSM 45165</strain>
    </source>
</reference>
<accession>A0A2N3W8U6</accession>
<sequence length="193" mass="21070">MGISIPVSRPSVYRCSTCLDCINALAPRWTPGMTDCDAYDARTDAIGEMDADTLRSEAAPTLVRLTAARDAYARLADLIGATATRGLVSAIVDAGDRVIDVMVTNWWAAYRWPEHPRATVPEHERFAFTHACPITVNGLGIDTVRRITEGDCERYTVRDLTGSSIRPDLPAAGEEPTYDTARGSARMGWDQGH</sequence>
<dbReference type="EMBL" id="PJMY01000003">
    <property type="protein sequence ID" value="PKV90307.1"/>
    <property type="molecule type" value="Genomic_DNA"/>
</dbReference>
<dbReference type="Proteomes" id="UP000233750">
    <property type="component" value="Unassembled WGS sequence"/>
</dbReference>
<feature type="region of interest" description="Disordered" evidence="1">
    <location>
        <begin position="165"/>
        <end position="193"/>
    </location>
</feature>
<proteinExistence type="predicted"/>
<organism evidence="2 3">
    <name type="scientific">Amycolatopsis echigonensis</name>
    <dbReference type="NCBI Taxonomy" id="2576905"/>
    <lineage>
        <taxon>Bacteria</taxon>
        <taxon>Bacillati</taxon>
        <taxon>Actinomycetota</taxon>
        <taxon>Actinomycetes</taxon>
        <taxon>Pseudonocardiales</taxon>
        <taxon>Pseudonocardiaceae</taxon>
        <taxon>Amycolatopsis</taxon>
    </lineage>
</organism>
<protein>
    <submittedName>
        <fullName evidence="2">Uncharacterized protein</fullName>
    </submittedName>
</protein>
<comment type="caution">
    <text evidence="2">The sequence shown here is derived from an EMBL/GenBank/DDBJ whole genome shotgun (WGS) entry which is preliminary data.</text>
</comment>
<dbReference type="RefSeq" id="WP_134662599.1">
    <property type="nucleotide sequence ID" value="NZ_PJMY01000003.1"/>
</dbReference>
<name>A0A2N3W8U6_9PSEU</name>
<keyword evidence="3" id="KW-1185">Reference proteome</keyword>
<evidence type="ECO:0000313" key="3">
    <source>
        <dbReference type="Proteomes" id="UP000233750"/>
    </source>
</evidence>
<evidence type="ECO:0000313" key="2">
    <source>
        <dbReference type="EMBL" id="PKV90307.1"/>
    </source>
</evidence>
<dbReference type="AlphaFoldDB" id="A0A2N3W8U6"/>
<evidence type="ECO:0000256" key="1">
    <source>
        <dbReference type="SAM" id="MobiDB-lite"/>
    </source>
</evidence>
<dbReference type="OrthoDB" id="3625491at2"/>
<gene>
    <name evidence="2" type="ORF">ATK30_1053</name>
</gene>